<evidence type="ECO:0000313" key="1">
    <source>
        <dbReference type="EMBL" id="AVX49968.1"/>
    </source>
</evidence>
<keyword evidence="1" id="KW-0614">Plasmid</keyword>
<accession>A0A2R4PE80</accession>
<proteinExistence type="predicted"/>
<reference evidence="1" key="1">
    <citation type="submission" date="2017-11" db="EMBL/GenBank/DDBJ databases">
        <title>Comparison of blaNDM-1 plasmids.</title>
        <authorList>
            <person name="Hasman H."/>
            <person name="Overballe-Petersen S."/>
            <person name="Hansen F."/>
            <person name="Hammerum A.M."/>
        </authorList>
    </citation>
    <scope>NUCLEOTIDE SEQUENCE</scope>
    <source>
        <strain evidence="1">AMA1416</strain>
        <plasmid evidence="1">pAMA1416</plasmid>
    </source>
</reference>
<geneLocation type="plasmid" evidence="1">
    <name>pAMA1416</name>
</geneLocation>
<dbReference type="EMBL" id="MG462728">
    <property type="protein sequence ID" value="AVX49968.1"/>
    <property type="molecule type" value="Genomic_DNA"/>
</dbReference>
<protein>
    <submittedName>
        <fullName evidence="1">Uncharacterized protein</fullName>
    </submittedName>
</protein>
<organism evidence="1">
    <name type="scientific">Escherichia coli</name>
    <dbReference type="NCBI Taxonomy" id="562"/>
    <lineage>
        <taxon>Bacteria</taxon>
        <taxon>Pseudomonadati</taxon>
        <taxon>Pseudomonadota</taxon>
        <taxon>Gammaproteobacteria</taxon>
        <taxon>Enterobacterales</taxon>
        <taxon>Enterobacteriaceae</taxon>
        <taxon>Escherichia</taxon>
    </lineage>
</organism>
<name>A0A2R4PE80_ECOLX</name>
<dbReference type="AlphaFoldDB" id="A0A2R4PE80"/>
<sequence length="47" mass="5448">MHRLAFIQPQTVLPAFIRKLFRFITGTIFRLPALKPASLYFLSCSVH</sequence>